<accession>A0A2P2E7J9</accession>
<organism evidence="1 2">
    <name type="scientific">Candidatus Phycosocius bacilliformis</name>
    <dbReference type="NCBI Taxonomy" id="1445552"/>
    <lineage>
        <taxon>Bacteria</taxon>
        <taxon>Pseudomonadati</taxon>
        <taxon>Pseudomonadota</taxon>
        <taxon>Alphaproteobacteria</taxon>
        <taxon>Caulobacterales</taxon>
        <taxon>Caulobacterales incertae sedis</taxon>
        <taxon>Candidatus Phycosocius</taxon>
    </lineage>
</organism>
<protein>
    <submittedName>
        <fullName evidence="1">Uncharacterized protein</fullName>
    </submittedName>
</protein>
<sequence length="188" mass="19392">MGQASGGKACAHLPDRRVVLLAAGLAGLGFWAPPALGNGLAEAGLRGNPSRGLTSCLRAIAATHGLELGQLSVMVVVSPAMMGDVSDSGLVRLSSGFVAACGGPARVGAWFSQALANRTNKGSSSDRDELALQAFVRAGYDPRLIVALWQDWSASPALTRLGPRGDWPLSEARRTALAARVTSLGYLL</sequence>
<dbReference type="RefSeq" id="WP_108983943.1">
    <property type="nucleotide sequence ID" value="NZ_BFBR01000002.1"/>
</dbReference>
<name>A0A2P2E7J9_9PROT</name>
<dbReference type="Proteomes" id="UP000245086">
    <property type="component" value="Unassembled WGS sequence"/>
</dbReference>
<proteinExistence type="predicted"/>
<evidence type="ECO:0000313" key="1">
    <source>
        <dbReference type="EMBL" id="GBF57048.1"/>
    </source>
</evidence>
<dbReference type="OrthoDB" id="9810445at2"/>
<evidence type="ECO:0000313" key="2">
    <source>
        <dbReference type="Proteomes" id="UP000245086"/>
    </source>
</evidence>
<gene>
    <name evidence="1" type="ORF">PbB2_00706</name>
</gene>
<reference evidence="1 2" key="1">
    <citation type="journal article" date="2018" name="Genome Announc.">
        <title>Draft Genome Sequence of "Candidatus Phycosocius bacilliformis," an Alphaproteobacterial Ectosymbiont of the Hydrocarbon-Producing Green Alga Botryococcus braunii.</title>
        <authorList>
            <person name="Tanabe Y."/>
            <person name="Yamaguchi H."/>
            <person name="Watanabe M.M."/>
        </authorList>
    </citation>
    <scope>NUCLEOTIDE SEQUENCE [LARGE SCALE GENOMIC DNA]</scope>
    <source>
        <strain evidence="1 2">BOTRYCO-2</strain>
    </source>
</reference>
<keyword evidence="2" id="KW-1185">Reference proteome</keyword>
<dbReference type="AlphaFoldDB" id="A0A2P2E7J9"/>
<dbReference type="EMBL" id="BFBR01000002">
    <property type="protein sequence ID" value="GBF57048.1"/>
    <property type="molecule type" value="Genomic_DNA"/>
</dbReference>
<comment type="caution">
    <text evidence="1">The sequence shown here is derived from an EMBL/GenBank/DDBJ whole genome shotgun (WGS) entry which is preliminary data.</text>
</comment>